<reference evidence="1 2" key="1">
    <citation type="journal article" date="2010" name="J. Bacteriol.">
        <title>Genome sequence of Lentisphaera araneosa HTCC2155T, the type species of the order Lentisphaerales in the phylum Lentisphaerae.</title>
        <authorList>
            <person name="Thrash J.C."/>
            <person name="Cho J.C."/>
            <person name="Vergin K.L."/>
            <person name="Morris R.M."/>
            <person name="Giovannoni S.J."/>
        </authorList>
    </citation>
    <scope>NUCLEOTIDE SEQUENCE [LARGE SCALE GENOMIC DNA]</scope>
    <source>
        <strain evidence="1 2">HTCC2155</strain>
    </source>
</reference>
<dbReference type="AlphaFoldDB" id="A6DQU3"/>
<gene>
    <name evidence="1" type="ORF">LNTAR_19387</name>
</gene>
<evidence type="ECO:0000313" key="2">
    <source>
        <dbReference type="Proteomes" id="UP000004947"/>
    </source>
</evidence>
<comment type="caution">
    <text evidence="1">The sequence shown here is derived from an EMBL/GenBank/DDBJ whole genome shotgun (WGS) entry which is preliminary data.</text>
</comment>
<dbReference type="Proteomes" id="UP000004947">
    <property type="component" value="Unassembled WGS sequence"/>
</dbReference>
<dbReference type="EMBL" id="ABCK01000021">
    <property type="protein sequence ID" value="EDM25993.1"/>
    <property type="molecule type" value="Genomic_DNA"/>
</dbReference>
<organism evidence="1 2">
    <name type="scientific">Lentisphaera araneosa HTCC2155</name>
    <dbReference type="NCBI Taxonomy" id="313628"/>
    <lineage>
        <taxon>Bacteria</taxon>
        <taxon>Pseudomonadati</taxon>
        <taxon>Lentisphaerota</taxon>
        <taxon>Lentisphaeria</taxon>
        <taxon>Lentisphaerales</taxon>
        <taxon>Lentisphaeraceae</taxon>
        <taxon>Lentisphaera</taxon>
    </lineage>
</organism>
<dbReference type="STRING" id="313628.LNTAR_19387"/>
<protein>
    <submittedName>
        <fullName evidence="1">Uncharacterized protein</fullName>
    </submittedName>
</protein>
<dbReference type="RefSeq" id="WP_007280216.1">
    <property type="nucleotide sequence ID" value="NZ_ABCK01000021.1"/>
</dbReference>
<sequence length="63" mass="6992">MSVAIQRSTIIKAVQDLPEETSVEAAIEKLYLISKIKKGINQADAGQTLSHTEVKNRLGKWLK</sequence>
<dbReference type="OrthoDB" id="799583at2"/>
<keyword evidence="2" id="KW-1185">Reference proteome</keyword>
<accession>A6DQU3</accession>
<name>A6DQU3_9BACT</name>
<proteinExistence type="predicted"/>
<evidence type="ECO:0000313" key="1">
    <source>
        <dbReference type="EMBL" id="EDM25993.1"/>
    </source>
</evidence>